<keyword evidence="1" id="KW-0472">Membrane</keyword>
<evidence type="ECO:0000256" key="1">
    <source>
        <dbReference type="SAM" id="Phobius"/>
    </source>
</evidence>
<evidence type="ECO:0000313" key="3">
    <source>
        <dbReference type="Proteomes" id="UP000005426"/>
    </source>
</evidence>
<keyword evidence="1" id="KW-1133">Transmembrane helix</keyword>
<name>G9NUW8_HYPAI</name>
<feature type="transmembrane region" description="Helical" evidence="1">
    <location>
        <begin position="213"/>
        <end position="231"/>
    </location>
</feature>
<evidence type="ECO:0000313" key="2">
    <source>
        <dbReference type="EMBL" id="EHK45843.1"/>
    </source>
</evidence>
<dbReference type="HOGENOM" id="CLU_1061950_0_0_1"/>
<accession>G9NUW8</accession>
<protein>
    <submittedName>
        <fullName evidence="2">Uncharacterized protein</fullName>
    </submittedName>
</protein>
<reference evidence="2 3" key="1">
    <citation type="journal article" date="2011" name="Genome Biol.">
        <title>Comparative genome sequence analysis underscores mycoparasitism as the ancestral life style of Trichoderma.</title>
        <authorList>
            <person name="Kubicek C.P."/>
            <person name="Herrera-Estrella A."/>
            <person name="Seidl-Seiboth V."/>
            <person name="Martinez D.A."/>
            <person name="Druzhinina I.S."/>
            <person name="Thon M."/>
            <person name="Zeilinger S."/>
            <person name="Casas-Flores S."/>
            <person name="Horwitz B.A."/>
            <person name="Mukherjee P.K."/>
            <person name="Mukherjee M."/>
            <person name="Kredics L."/>
            <person name="Alcaraz L.D."/>
            <person name="Aerts A."/>
            <person name="Antal Z."/>
            <person name="Atanasova L."/>
            <person name="Cervantes-Badillo M.G."/>
            <person name="Challacombe J."/>
            <person name="Chertkov O."/>
            <person name="McCluskey K."/>
            <person name="Coulpier F."/>
            <person name="Deshpande N."/>
            <person name="von Doehren H."/>
            <person name="Ebbole D.J."/>
            <person name="Esquivel-Naranjo E.U."/>
            <person name="Fekete E."/>
            <person name="Flipphi M."/>
            <person name="Glaser F."/>
            <person name="Gomez-Rodriguez E.Y."/>
            <person name="Gruber S."/>
            <person name="Han C."/>
            <person name="Henrissat B."/>
            <person name="Hermosa R."/>
            <person name="Hernandez-Onate M."/>
            <person name="Karaffa L."/>
            <person name="Kosti I."/>
            <person name="Le Crom S."/>
            <person name="Lindquist E."/>
            <person name="Lucas S."/>
            <person name="Luebeck M."/>
            <person name="Luebeck P.S."/>
            <person name="Margeot A."/>
            <person name="Metz B."/>
            <person name="Misra M."/>
            <person name="Nevalainen H."/>
            <person name="Omann M."/>
            <person name="Packer N."/>
            <person name="Perrone G."/>
            <person name="Uresti-Rivera E.E."/>
            <person name="Salamov A."/>
            <person name="Schmoll M."/>
            <person name="Seiboth B."/>
            <person name="Shapiro H."/>
            <person name="Sukno S."/>
            <person name="Tamayo-Ramos J.A."/>
            <person name="Tisch D."/>
            <person name="Wiest A."/>
            <person name="Wilkinson H.H."/>
            <person name="Zhang M."/>
            <person name="Coutinho P.M."/>
            <person name="Kenerley C.M."/>
            <person name="Monte E."/>
            <person name="Baker S.E."/>
            <person name="Grigoriev I.V."/>
        </authorList>
    </citation>
    <scope>NUCLEOTIDE SEQUENCE [LARGE SCALE GENOMIC DNA]</scope>
    <source>
        <strain evidence="3">ATCC 20476 / IMI 206040</strain>
    </source>
</reference>
<organism evidence="2 3">
    <name type="scientific">Hypocrea atroviridis (strain ATCC 20476 / IMI 206040)</name>
    <name type="common">Trichoderma atroviride</name>
    <dbReference type="NCBI Taxonomy" id="452589"/>
    <lineage>
        <taxon>Eukaryota</taxon>
        <taxon>Fungi</taxon>
        <taxon>Dikarya</taxon>
        <taxon>Ascomycota</taxon>
        <taxon>Pezizomycotina</taxon>
        <taxon>Sordariomycetes</taxon>
        <taxon>Hypocreomycetidae</taxon>
        <taxon>Hypocreales</taxon>
        <taxon>Hypocreaceae</taxon>
        <taxon>Trichoderma</taxon>
    </lineage>
</organism>
<dbReference type="AlphaFoldDB" id="G9NUW8"/>
<proteinExistence type="predicted"/>
<keyword evidence="1" id="KW-0812">Transmembrane</keyword>
<comment type="caution">
    <text evidence="2">The sequence shown here is derived from an EMBL/GenBank/DDBJ whole genome shotgun (WGS) entry which is preliminary data.</text>
</comment>
<dbReference type="Proteomes" id="UP000005426">
    <property type="component" value="Unassembled WGS sequence"/>
</dbReference>
<sequence>MRLRKKGATMHIVEAYFSLAIAERLLMLIRLVVLSLATISIGYPLNRSICYCFSRQILTQVLKEREANLANRLNADEATEATQKARAYEMERQNGVQPLRVFVEQVFKFMALVEQSLCSCSCDFSPLQFSAIIVLPANKFETHENVMSTTAAFLLLVLAVTTAAGTENMLERHVFVHILSSSEAFGVMTTKSHRAYDGDMRSLWTAHENQPPVAANAGFVSFSLLLYGILTPEFMLDMVVYGIFMVGCVLGSLTIAIFGFGE</sequence>
<feature type="transmembrane region" description="Helical" evidence="1">
    <location>
        <begin position="238"/>
        <end position="260"/>
    </location>
</feature>
<gene>
    <name evidence="2" type="ORF">TRIATDRAFT_88762</name>
</gene>
<dbReference type="EMBL" id="ABDG02000023">
    <property type="protein sequence ID" value="EHK45843.1"/>
    <property type="molecule type" value="Genomic_DNA"/>
</dbReference>
<keyword evidence="3" id="KW-1185">Reference proteome</keyword>
<dbReference type="STRING" id="452589.G9NUW8"/>